<protein>
    <submittedName>
        <fullName evidence="2">Uncharacterized protein</fullName>
    </submittedName>
</protein>
<keyword evidence="3" id="KW-1185">Reference proteome</keyword>
<dbReference type="HOGENOM" id="CLU_2018297_0_0_1"/>
<organism evidence="2 3">
    <name type="scientific">Amborella trichopoda</name>
    <dbReference type="NCBI Taxonomy" id="13333"/>
    <lineage>
        <taxon>Eukaryota</taxon>
        <taxon>Viridiplantae</taxon>
        <taxon>Streptophyta</taxon>
        <taxon>Embryophyta</taxon>
        <taxon>Tracheophyta</taxon>
        <taxon>Spermatophyta</taxon>
        <taxon>Magnoliopsida</taxon>
        <taxon>Amborellales</taxon>
        <taxon>Amborellaceae</taxon>
        <taxon>Amborella</taxon>
    </lineage>
</organism>
<dbReference type="Gramene" id="ERN17351">
    <property type="protein sequence ID" value="ERN17351"/>
    <property type="gene ID" value="AMTR_s00037p00145280"/>
</dbReference>
<keyword evidence="1" id="KW-0175">Coiled coil</keyword>
<dbReference type="AlphaFoldDB" id="U5CVJ7"/>
<sequence length="123" mass="14291">MQELKNDLTVQKFLHPSFQDNSSKIGKETARAKISLLENESDMLTLKRYISKIKALLDRAREVMKNPSSLELKGGKFPPLVRHAGLLKASDLRERFKIIQCVFSELSSRKEYLVDYFLLFFRP</sequence>
<dbReference type="Proteomes" id="UP000017836">
    <property type="component" value="Unassembled WGS sequence"/>
</dbReference>
<evidence type="ECO:0000313" key="2">
    <source>
        <dbReference type="EMBL" id="ERN17351.1"/>
    </source>
</evidence>
<accession>U5CVJ7</accession>
<feature type="coiled-coil region" evidence="1">
    <location>
        <begin position="27"/>
        <end position="66"/>
    </location>
</feature>
<dbReference type="EMBL" id="KI392350">
    <property type="protein sequence ID" value="ERN17351.1"/>
    <property type="molecule type" value="Genomic_DNA"/>
</dbReference>
<name>U5CVJ7_AMBTC</name>
<reference evidence="3" key="1">
    <citation type="journal article" date="2013" name="Science">
        <title>The Amborella genome and the evolution of flowering plants.</title>
        <authorList>
            <consortium name="Amborella Genome Project"/>
        </authorList>
    </citation>
    <scope>NUCLEOTIDE SEQUENCE [LARGE SCALE GENOMIC DNA]</scope>
</reference>
<evidence type="ECO:0000313" key="3">
    <source>
        <dbReference type="Proteomes" id="UP000017836"/>
    </source>
</evidence>
<proteinExistence type="predicted"/>
<evidence type="ECO:0000256" key="1">
    <source>
        <dbReference type="SAM" id="Coils"/>
    </source>
</evidence>
<gene>
    <name evidence="2" type="ORF">AMTR_s00037p00145280</name>
</gene>